<evidence type="ECO:0000256" key="2">
    <source>
        <dbReference type="ARBA" id="ARBA00002803"/>
    </source>
</evidence>
<dbReference type="AlphaFoldDB" id="H7EN16"/>
<evidence type="ECO:0000256" key="6">
    <source>
        <dbReference type="ARBA" id="ARBA00013950"/>
    </source>
</evidence>
<proteinExistence type="predicted"/>
<dbReference type="Pfam" id="PF00677">
    <property type="entry name" value="Lum_binding"/>
    <property type="match status" value="2"/>
</dbReference>
<dbReference type="PIRSF" id="PIRSF000498">
    <property type="entry name" value="Riboflavin_syn_A"/>
    <property type="match status" value="1"/>
</dbReference>
<keyword evidence="9" id="KW-0677">Repeat</keyword>
<feature type="domain" description="Lumazine-binding" evidence="12">
    <location>
        <begin position="96"/>
        <end position="196"/>
    </location>
</feature>
<evidence type="ECO:0000313" key="13">
    <source>
        <dbReference type="EMBL" id="EIC01080.1"/>
    </source>
</evidence>
<dbReference type="RefSeq" id="WP_002705824.1">
    <property type="nucleotide sequence ID" value="NZ_AGRW01000052.1"/>
</dbReference>
<dbReference type="OrthoDB" id="9788537at2"/>
<protein>
    <recommendedName>
        <fullName evidence="6 10">Riboflavin synthase</fullName>
        <ecNumber evidence="5 10">2.5.1.9</ecNumber>
    </recommendedName>
</protein>
<dbReference type="Proteomes" id="UP000003571">
    <property type="component" value="Unassembled WGS sequence"/>
</dbReference>
<comment type="subunit">
    <text evidence="4">Homotrimer.</text>
</comment>
<name>H7EN16_9SPIR</name>
<dbReference type="PROSITE" id="PS51177">
    <property type="entry name" value="LUMAZINE_BIND"/>
    <property type="match status" value="2"/>
</dbReference>
<dbReference type="GO" id="GO:0009231">
    <property type="term" value="P:riboflavin biosynthetic process"/>
    <property type="evidence" value="ECO:0007669"/>
    <property type="project" value="UniProtKB-KW"/>
</dbReference>
<dbReference type="EMBL" id="AGRW01000052">
    <property type="protein sequence ID" value="EIC01080.1"/>
    <property type="molecule type" value="Genomic_DNA"/>
</dbReference>
<dbReference type="InterPro" id="IPR023366">
    <property type="entry name" value="ATP_synth_asu-like_sf"/>
</dbReference>
<evidence type="ECO:0000256" key="11">
    <source>
        <dbReference type="PROSITE-ProRule" id="PRU00524"/>
    </source>
</evidence>
<dbReference type="NCBIfam" id="NF006767">
    <property type="entry name" value="PRK09289.1"/>
    <property type="match status" value="1"/>
</dbReference>
<comment type="function">
    <text evidence="2">Catalyzes the dismutation of two molecules of 6,7-dimethyl-8-ribityllumazine, resulting in the formation of riboflavin and 5-amino-6-(D-ribitylamino)uracil.</text>
</comment>
<evidence type="ECO:0000256" key="4">
    <source>
        <dbReference type="ARBA" id="ARBA00011233"/>
    </source>
</evidence>
<keyword evidence="14" id="KW-1185">Reference proteome</keyword>
<keyword evidence="8 13" id="KW-0808">Transferase</keyword>
<dbReference type="Gene3D" id="2.40.30.20">
    <property type="match status" value="2"/>
</dbReference>
<evidence type="ECO:0000256" key="5">
    <source>
        <dbReference type="ARBA" id="ARBA00012827"/>
    </source>
</evidence>
<dbReference type="PANTHER" id="PTHR21098:SF12">
    <property type="entry name" value="RIBOFLAVIN SYNTHASE"/>
    <property type="match status" value="1"/>
</dbReference>
<feature type="repeat" description="Lumazine-binding" evidence="11">
    <location>
        <begin position="96"/>
        <end position="196"/>
    </location>
</feature>
<dbReference type="InterPro" id="IPR026017">
    <property type="entry name" value="Lumazine-bd_dom"/>
</dbReference>
<dbReference type="FunFam" id="2.40.30.20:FF:000004">
    <property type="entry name" value="Riboflavin synthase, alpha subunit"/>
    <property type="match status" value="1"/>
</dbReference>
<evidence type="ECO:0000256" key="3">
    <source>
        <dbReference type="ARBA" id="ARBA00004887"/>
    </source>
</evidence>
<dbReference type="PANTHER" id="PTHR21098">
    <property type="entry name" value="RIBOFLAVIN SYNTHASE ALPHA CHAIN"/>
    <property type="match status" value="1"/>
</dbReference>
<dbReference type="FunFam" id="2.40.30.20:FF:000003">
    <property type="entry name" value="Riboflavin synthase, alpha subunit"/>
    <property type="match status" value="1"/>
</dbReference>
<dbReference type="GO" id="GO:0004746">
    <property type="term" value="F:riboflavin synthase activity"/>
    <property type="evidence" value="ECO:0007669"/>
    <property type="project" value="UniProtKB-UniRule"/>
</dbReference>
<evidence type="ECO:0000256" key="9">
    <source>
        <dbReference type="ARBA" id="ARBA00022737"/>
    </source>
</evidence>
<organism evidence="13 14">
    <name type="scientific">Treponema saccharophilum DSM 2985</name>
    <dbReference type="NCBI Taxonomy" id="907348"/>
    <lineage>
        <taxon>Bacteria</taxon>
        <taxon>Pseudomonadati</taxon>
        <taxon>Spirochaetota</taxon>
        <taxon>Spirochaetia</taxon>
        <taxon>Spirochaetales</taxon>
        <taxon>Treponemataceae</taxon>
        <taxon>Treponema</taxon>
    </lineage>
</organism>
<dbReference type="EC" id="2.5.1.9" evidence="5 10"/>
<evidence type="ECO:0000256" key="7">
    <source>
        <dbReference type="ARBA" id="ARBA00022619"/>
    </source>
</evidence>
<keyword evidence="7" id="KW-0686">Riboflavin biosynthesis</keyword>
<comment type="catalytic activity">
    <reaction evidence="1">
        <text>2 6,7-dimethyl-8-(1-D-ribityl)lumazine + H(+) = 5-amino-6-(D-ribitylamino)uracil + riboflavin</text>
        <dbReference type="Rhea" id="RHEA:20772"/>
        <dbReference type="ChEBI" id="CHEBI:15378"/>
        <dbReference type="ChEBI" id="CHEBI:15934"/>
        <dbReference type="ChEBI" id="CHEBI:57986"/>
        <dbReference type="ChEBI" id="CHEBI:58201"/>
        <dbReference type="EC" id="2.5.1.9"/>
    </reaction>
</comment>
<dbReference type="InterPro" id="IPR001783">
    <property type="entry name" value="Lumazine-bd"/>
</dbReference>
<dbReference type="PATRIC" id="fig|907348.3.peg.2328"/>
<dbReference type="SUPFAM" id="SSF63380">
    <property type="entry name" value="Riboflavin synthase domain-like"/>
    <property type="match status" value="2"/>
</dbReference>
<evidence type="ECO:0000256" key="1">
    <source>
        <dbReference type="ARBA" id="ARBA00000968"/>
    </source>
</evidence>
<reference evidence="13 14" key="1">
    <citation type="submission" date="2011-09" db="EMBL/GenBank/DDBJ databases">
        <title>The draft genome of Treponema saccharophilum DSM 2985.</title>
        <authorList>
            <consortium name="US DOE Joint Genome Institute (JGI-PGF)"/>
            <person name="Lucas S."/>
            <person name="Copeland A."/>
            <person name="Lapidus A."/>
            <person name="Glavina del Rio T."/>
            <person name="Dalin E."/>
            <person name="Tice H."/>
            <person name="Bruce D."/>
            <person name="Goodwin L."/>
            <person name="Pitluck S."/>
            <person name="Peters L."/>
            <person name="Kyrpides N."/>
            <person name="Mavromatis K."/>
            <person name="Ivanova N."/>
            <person name="Markowitz V."/>
            <person name="Cheng J.-F."/>
            <person name="Hugenholtz P."/>
            <person name="Woyke T."/>
            <person name="Wu D."/>
            <person name="Gronow S."/>
            <person name="Wellnitz S."/>
            <person name="Brambilla E."/>
            <person name="Klenk H.-P."/>
            <person name="Eisen J.A."/>
        </authorList>
    </citation>
    <scope>NUCLEOTIDE SEQUENCE [LARGE SCALE GENOMIC DNA]</scope>
    <source>
        <strain evidence="13 14">DSM 2985</strain>
    </source>
</reference>
<feature type="domain" description="Lumazine-binding" evidence="12">
    <location>
        <begin position="1"/>
        <end position="95"/>
    </location>
</feature>
<evidence type="ECO:0000259" key="12">
    <source>
        <dbReference type="PROSITE" id="PS51177"/>
    </source>
</evidence>
<evidence type="ECO:0000313" key="14">
    <source>
        <dbReference type="Proteomes" id="UP000003571"/>
    </source>
</evidence>
<evidence type="ECO:0000256" key="10">
    <source>
        <dbReference type="NCBIfam" id="TIGR00187"/>
    </source>
</evidence>
<dbReference type="NCBIfam" id="NF009566">
    <property type="entry name" value="PRK13020.1"/>
    <property type="match status" value="1"/>
</dbReference>
<gene>
    <name evidence="13" type="ORF">TresaDRAFT_0905</name>
</gene>
<dbReference type="NCBIfam" id="TIGR00187">
    <property type="entry name" value="ribE"/>
    <property type="match status" value="1"/>
</dbReference>
<accession>H7EN16</accession>
<dbReference type="STRING" id="907348.TresaDRAFT_0905"/>
<dbReference type="InterPro" id="IPR017938">
    <property type="entry name" value="Riboflavin_synthase-like_b-brl"/>
</dbReference>
<comment type="pathway">
    <text evidence="3">Cofactor biosynthesis; riboflavin biosynthesis; riboflavin from 2-hydroxy-3-oxobutyl phosphate and 5-amino-6-(D-ribitylamino)uracil: step 2/2.</text>
</comment>
<sequence>MFTGIVEDVGSIGSIEQNGSSLVLQIKAKFASELTLGESVAVNGICLTVTKKDDASFSADVTPETFRRTSLSLLSAGSPVNLERAMRADGRFGGHIVSGHIDGTGRLTAIRREDNAYNVFFRVEKPLFRYIIEKGSVALDGISLTVASVKNEGNYGEFSVAVIPHTWENTALKNKRVGSIINVECDVVGKYIEHFVSFGKEETKQTEIDMTNFPSFHR</sequence>
<comment type="caution">
    <text evidence="13">The sequence shown here is derived from an EMBL/GenBank/DDBJ whole genome shotgun (WGS) entry which is preliminary data.</text>
</comment>
<feature type="repeat" description="Lumazine-binding" evidence="11">
    <location>
        <begin position="1"/>
        <end position="95"/>
    </location>
</feature>
<evidence type="ECO:0000256" key="8">
    <source>
        <dbReference type="ARBA" id="ARBA00022679"/>
    </source>
</evidence>
<dbReference type="eggNOG" id="COG0307">
    <property type="taxonomic scope" value="Bacteria"/>
</dbReference>
<dbReference type="CDD" id="cd00402">
    <property type="entry name" value="Riboflavin_synthase_like"/>
    <property type="match status" value="1"/>
</dbReference>